<organism evidence="3 4">
    <name type="scientific">Actinomycetospora endophytica</name>
    <dbReference type="NCBI Taxonomy" id="2291215"/>
    <lineage>
        <taxon>Bacteria</taxon>
        <taxon>Bacillati</taxon>
        <taxon>Actinomycetota</taxon>
        <taxon>Actinomycetes</taxon>
        <taxon>Pseudonocardiales</taxon>
        <taxon>Pseudonocardiaceae</taxon>
        <taxon>Actinomycetospora</taxon>
    </lineage>
</organism>
<proteinExistence type="predicted"/>
<evidence type="ECO:0000313" key="3">
    <source>
        <dbReference type="EMBL" id="MCD2194836.1"/>
    </source>
</evidence>
<evidence type="ECO:0000313" key="4">
    <source>
        <dbReference type="Proteomes" id="UP001199469"/>
    </source>
</evidence>
<gene>
    <name evidence="3" type="ORF">LQ327_15805</name>
</gene>
<dbReference type="PANTHER" id="PTHR36151:SF3">
    <property type="entry name" value="ER-BOUND OXYGENASE MPAB_MPAB'_RUBBER OXYGENASE CATALYTIC DOMAIN-CONTAINING PROTEIN"/>
    <property type="match status" value="1"/>
</dbReference>
<protein>
    <submittedName>
        <fullName evidence="3">Oxygenase MpaB family protein</fullName>
    </submittedName>
</protein>
<evidence type="ECO:0000259" key="2">
    <source>
        <dbReference type="Pfam" id="PF09995"/>
    </source>
</evidence>
<dbReference type="RefSeq" id="WP_230735335.1">
    <property type="nucleotide sequence ID" value="NZ_JAJNDB010000003.1"/>
</dbReference>
<dbReference type="InterPro" id="IPR018713">
    <property type="entry name" value="MPAB/Lcp_cat_dom"/>
</dbReference>
<dbReference type="EMBL" id="JAJNDB010000003">
    <property type="protein sequence ID" value="MCD2194836.1"/>
    <property type="molecule type" value="Genomic_DNA"/>
</dbReference>
<keyword evidence="4" id="KW-1185">Reference proteome</keyword>
<dbReference type="Pfam" id="PF09995">
    <property type="entry name" value="MPAB_Lcp_cat"/>
    <property type="match status" value="1"/>
</dbReference>
<feature type="domain" description="ER-bound oxygenase mpaB/mpaB'/Rubber oxygenase catalytic" evidence="2">
    <location>
        <begin position="33"/>
        <end position="255"/>
    </location>
</feature>
<accession>A0ABS8P979</accession>
<evidence type="ECO:0000256" key="1">
    <source>
        <dbReference type="SAM" id="MobiDB-lite"/>
    </source>
</evidence>
<reference evidence="3 4" key="1">
    <citation type="submission" date="2021-11" db="EMBL/GenBank/DDBJ databases">
        <title>Draft genome sequence of Actinomycetospora sp. SF1 isolated from the rhizosphere soil.</title>
        <authorList>
            <person name="Duangmal K."/>
            <person name="Chantavorakit T."/>
        </authorList>
    </citation>
    <scope>NUCLEOTIDE SEQUENCE [LARGE SCALE GENOMIC DNA]</scope>
    <source>
        <strain evidence="3 4">TBRC 5722</strain>
    </source>
</reference>
<feature type="region of interest" description="Disordered" evidence="1">
    <location>
        <begin position="1"/>
        <end position="23"/>
    </location>
</feature>
<dbReference type="Proteomes" id="UP001199469">
    <property type="component" value="Unassembled WGS sequence"/>
</dbReference>
<comment type="caution">
    <text evidence="3">The sequence shown here is derived from an EMBL/GenBank/DDBJ whole genome shotgun (WGS) entry which is preliminary data.</text>
</comment>
<name>A0ABS8P979_9PSEU</name>
<sequence length="288" mass="32285">MIGAGRDDPGGTVLIDPARDGTPRRAADTVTAAVALAAAANVIMQLARPGVGHGVVESRVESGNLMLHPWHRLRTTSSYLSVTMLGDEPDIRAYRRAVGRSHAQVRSTASSPVAYDAFDRELQMWVAGCLLRAFEDTWALLHGRPGAWLPDDVYRECAPLGTGLQVRPEQWPDDRAAFERWWDGELENVRLDDTVRTYLWRLIDLDFLPGPFRITAGANAFLTTGFLREPFRSLMGLEWSDADQERFETTMRRIGAVLTRLPGPLRRFPYNAYLADVRARRRLGMPLV</sequence>
<dbReference type="PANTHER" id="PTHR36151">
    <property type="entry name" value="BLR2777 PROTEIN"/>
    <property type="match status" value="1"/>
</dbReference>